<evidence type="ECO:0000256" key="10">
    <source>
        <dbReference type="ARBA" id="ARBA00023136"/>
    </source>
</evidence>
<keyword evidence="10" id="KW-0472">Membrane</keyword>
<keyword evidence="7" id="KW-0249">Electron transport</keyword>
<evidence type="ECO:0000256" key="2">
    <source>
        <dbReference type="ARBA" id="ARBA00022448"/>
    </source>
</evidence>
<evidence type="ECO:0000256" key="7">
    <source>
        <dbReference type="ARBA" id="ARBA00022982"/>
    </source>
</evidence>
<dbReference type="OrthoDB" id="9805828at2"/>
<evidence type="ECO:0000313" key="14">
    <source>
        <dbReference type="Proteomes" id="UP000030004"/>
    </source>
</evidence>
<dbReference type="FunFam" id="1.10.760.10:FF:000026">
    <property type="entry name" value="Cytochrome C, membrane-bound"/>
    <property type="match status" value="1"/>
</dbReference>
<keyword evidence="2" id="KW-0813">Transport</keyword>
<feature type="domain" description="Cytochrome c" evidence="12">
    <location>
        <begin position="72"/>
        <end position="170"/>
    </location>
</feature>
<dbReference type="PANTHER" id="PTHR11961">
    <property type="entry name" value="CYTOCHROME C"/>
    <property type="match status" value="1"/>
</dbReference>
<proteinExistence type="predicted"/>
<dbReference type="RefSeq" id="WP_043744567.1">
    <property type="nucleotide sequence ID" value="NZ_AQQX01000001.1"/>
</dbReference>
<dbReference type="EMBL" id="AQQX01000001">
    <property type="protein sequence ID" value="KGM50383.1"/>
    <property type="molecule type" value="Genomic_DNA"/>
</dbReference>
<keyword evidence="9 11" id="KW-0408">Iron</keyword>
<evidence type="ECO:0000256" key="1">
    <source>
        <dbReference type="ARBA" id="ARBA00004162"/>
    </source>
</evidence>
<gene>
    <name evidence="13" type="ORF">ATO9_02505</name>
</gene>
<comment type="caution">
    <text evidence="13">The sequence shown here is derived from an EMBL/GenBank/DDBJ whole genome shotgun (WGS) entry which is preliminary data.</text>
</comment>
<keyword evidence="8" id="KW-1133">Transmembrane helix</keyword>
<keyword evidence="5" id="KW-0812">Transmembrane</keyword>
<dbReference type="SUPFAM" id="SSF46626">
    <property type="entry name" value="Cytochrome c"/>
    <property type="match status" value="1"/>
</dbReference>
<dbReference type="InterPro" id="IPR036909">
    <property type="entry name" value="Cyt_c-like_dom_sf"/>
</dbReference>
<dbReference type="Proteomes" id="UP000030004">
    <property type="component" value="Unassembled WGS sequence"/>
</dbReference>
<dbReference type="GO" id="GO:0020037">
    <property type="term" value="F:heme binding"/>
    <property type="evidence" value="ECO:0007669"/>
    <property type="project" value="InterPro"/>
</dbReference>
<organism evidence="13 14">
    <name type="scientific">Pseudooceanicola atlanticus</name>
    <dbReference type="NCBI Taxonomy" id="1461694"/>
    <lineage>
        <taxon>Bacteria</taxon>
        <taxon>Pseudomonadati</taxon>
        <taxon>Pseudomonadota</taxon>
        <taxon>Alphaproteobacteria</taxon>
        <taxon>Rhodobacterales</taxon>
        <taxon>Paracoccaceae</taxon>
        <taxon>Pseudooceanicola</taxon>
    </lineage>
</organism>
<dbReference type="PROSITE" id="PS51007">
    <property type="entry name" value="CYTC"/>
    <property type="match status" value="1"/>
</dbReference>
<keyword evidence="14" id="KW-1185">Reference proteome</keyword>
<keyword evidence="3" id="KW-1003">Cell membrane</keyword>
<comment type="subcellular location">
    <subcellularLocation>
        <location evidence="1">Cell membrane</location>
        <topology evidence="1">Single-pass membrane protein</topology>
    </subcellularLocation>
</comment>
<dbReference type="Gene3D" id="1.10.760.10">
    <property type="entry name" value="Cytochrome c-like domain"/>
    <property type="match status" value="1"/>
</dbReference>
<protein>
    <submittedName>
        <fullName evidence="13">Cytochrome C</fullName>
    </submittedName>
</protein>
<dbReference type="GO" id="GO:0005886">
    <property type="term" value="C:plasma membrane"/>
    <property type="evidence" value="ECO:0007669"/>
    <property type="project" value="UniProtKB-SubCell"/>
</dbReference>
<keyword evidence="4 11" id="KW-0349">Heme</keyword>
<accession>A0A0A0EJU0</accession>
<evidence type="ECO:0000256" key="4">
    <source>
        <dbReference type="ARBA" id="ARBA00022617"/>
    </source>
</evidence>
<dbReference type="InterPro" id="IPR002327">
    <property type="entry name" value="Cyt_c_1A/1B"/>
</dbReference>
<dbReference type="GO" id="GO:0009055">
    <property type="term" value="F:electron transfer activity"/>
    <property type="evidence" value="ECO:0007669"/>
    <property type="project" value="InterPro"/>
</dbReference>
<dbReference type="InterPro" id="IPR009056">
    <property type="entry name" value="Cyt_c-like_dom"/>
</dbReference>
<evidence type="ECO:0000256" key="3">
    <source>
        <dbReference type="ARBA" id="ARBA00022475"/>
    </source>
</evidence>
<evidence type="ECO:0000256" key="5">
    <source>
        <dbReference type="ARBA" id="ARBA00022692"/>
    </source>
</evidence>
<keyword evidence="6 11" id="KW-0479">Metal-binding</keyword>
<dbReference type="Pfam" id="PF00034">
    <property type="entry name" value="Cytochrom_C"/>
    <property type="match status" value="1"/>
</dbReference>
<dbReference type="STRING" id="1461694.ATO9_02505"/>
<evidence type="ECO:0000313" key="13">
    <source>
        <dbReference type="EMBL" id="KGM50383.1"/>
    </source>
</evidence>
<evidence type="ECO:0000256" key="6">
    <source>
        <dbReference type="ARBA" id="ARBA00022723"/>
    </source>
</evidence>
<dbReference type="PRINTS" id="PR00604">
    <property type="entry name" value="CYTCHRMECIAB"/>
</dbReference>
<dbReference type="GO" id="GO:0046872">
    <property type="term" value="F:metal ion binding"/>
    <property type="evidence" value="ECO:0007669"/>
    <property type="project" value="UniProtKB-KW"/>
</dbReference>
<evidence type="ECO:0000256" key="11">
    <source>
        <dbReference type="PROSITE-ProRule" id="PRU00433"/>
    </source>
</evidence>
<evidence type="ECO:0000259" key="12">
    <source>
        <dbReference type="PROSITE" id="PS51007"/>
    </source>
</evidence>
<name>A0A0A0EJU0_9RHOB</name>
<evidence type="ECO:0000256" key="9">
    <source>
        <dbReference type="ARBA" id="ARBA00023004"/>
    </source>
</evidence>
<reference evidence="13 14" key="1">
    <citation type="journal article" date="2015" name="Antonie Van Leeuwenhoek">
        <title>Pseudooceanicola atlanticus gen. nov. sp. nov., isolated from surface seawater of the Atlantic Ocean and reclassification of Oceanicola batsensis, Oceanicola marinus, Oceanicola nitratireducens, Oceanicola nanhaiensis, Oceanicola antarcticus and Oceanicola flagellatus, as Pseudooceanicola batsensis comb. nov., Pseudooceanicola marinus comb. nov., Pseudooceanicola nitratireducens comb. nov., Pseudooceanicola nanhaiensis comb. nov., Pseudooceanicola antarcticus comb. nov., and Pseudooceanicola flagellatus comb. nov.</title>
        <authorList>
            <person name="Lai Q."/>
            <person name="Li G."/>
            <person name="Liu X."/>
            <person name="Du Y."/>
            <person name="Sun F."/>
            <person name="Shao Z."/>
        </authorList>
    </citation>
    <scope>NUCLEOTIDE SEQUENCE [LARGE SCALE GENOMIC DNA]</scope>
    <source>
        <strain evidence="13 14">22II-s11g</strain>
    </source>
</reference>
<dbReference type="AlphaFoldDB" id="A0A0A0EJU0"/>
<evidence type="ECO:0000256" key="8">
    <source>
        <dbReference type="ARBA" id="ARBA00022989"/>
    </source>
</evidence>
<sequence length="171" mass="17861">MFDTMTLTKIGGAFCGSLLVFLLGNWVAEELYSTGGGHGGEHAQAYVIETGEDDSGAAEEEGPDFATVLASADVESGARVFGKCKACHKIDGSNATGPHLDGVVNRAVGSVDGFAYSGAMAAVAETWTPENLNGFLENPRGFANGTKMTFSGLRKVEDRADVIAYLQSITE</sequence>
<dbReference type="eggNOG" id="COG3474">
    <property type="taxonomic scope" value="Bacteria"/>
</dbReference>